<reference evidence="1 2" key="1">
    <citation type="journal article" date="2019" name="Int. J. Syst. Evol. Microbiol.">
        <title>The Global Catalogue of Microorganisms (GCM) 10K type strain sequencing project: providing services to taxonomists for standard genome sequencing and annotation.</title>
        <authorList>
            <consortium name="The Broad Institute Genomics Platform"/>
            <consortium name="The Broad Institute Genome Sequencing Center for Infectious Disease"/>
            <person name="Wu L."/>
            <person name="Ma J."/>
        </authorList>
    </citation>
    <scope>NUCLEOTIDE SEQUENCE [LARGE SCALE GENOMIC DNA]</scope>
    <source>
        <strain evidence="1 2">JCM 4788</strain>
    </source>
</reference>
<protein>
    <submittedName>
        <fullName evidence="1">Uncharacterized protein</fullName>
    </submittedName>
</protein>
<organism evidence="1 2">
    <name type="scientific">Streptomyces luteireticuli</name>
    <dbReference type="NCBI Taxonomy" id="173858"/>
    <lineage>
        <taxon>Bacteria</taxon>
        <taxon>Bacillati</taxon>
        <taxon>Actinomycetota</taxon>
        <taxon>Actinomycetes</taxon>
        <taxon>Kitasatosporales</taxon>
        <taxon>Streptomycetaceae</taxon>
        <taxon>Streptomyces</taxon>
    </lineage>
</organism>
<comment type="caution">
    <text evidence="1">The sequence shown here is derived from an EMBL/GenBank/DDBJ whole genome shotgun (WGS) entry which is preliminary data.</text>
</comment>
<keyword evidence="2" id="KW-1185">Reference proteome</keyword>
<dbReference type="EMBL" id="BAAABX010000086">
    <property type="protein sequence ID" value="GAA0436002.1"/>
    <property type="molecule type" value="Genomic_DNA"/>
</dbReference>
<accession>A0ABN0Z6F9</accession>
<evidence type="ECO:0000313" key="2">
    <source>
        <dbReference type="Proteomes" id="UP001500879"/>
    </source>
</evidence>
<sequence length="87" mass="9672">MTNQTRGWVVDTSSGRVGRVVGRNWGLLQLRSPSKRRKWECLPREARPATAEEKRQAGVRTLEPIPVGDRAPFIVDRYGGVAKGANT</sequence>
<name>A0ABN0Z6F9_9ACTN</name>
<gene>
    <name evidence="1" type="ORF">GCM10010357_66820</name>
</gene>
<proteinExistence type="predicted"/>
<dbReference type="RefSeq" id="WP_344032429.1">
    <property type="nucleotide sequence ID" value="NZ_BAAABX010000086.1"/>
</dbReference>
<evidence type="ECO:0000313" key="1">
    <source>
        <dbReference type="EMBL" id="GAA0436002.1"/>
    </source>
</evidence>
<dbReference type="Proteomes" id="UP001500879">
    <property type="component" value="Unassembled WGS sequence"/>
</dbReference>